<gene>
    <name evidence="11" type="ORF">OOZ53_01850</name>
</gene>
<feature type="transmembrane region" description="Helical" evidence="10">
    <location>
        <begin position="337"/>
        <end position="357"/>
    </location>
</feature>
<feature type="transmembrane region" description="Helical" evidence="10">
    <location>
        <begin position="50"/>
        <end position="71"/>
    </location>
</feature>
<dbReference type="PANTHER" id="PTHR43823:SF3">
    <property type="entry name" value="MULTIDRUG EXPORT PROTEIN MEPA"/>
    <property type="match status" value="1"/>
</dbReference>
<feature type="transmembrane region" description="Helical" evidence="10">
    <location>
        <begin position="435"/>
        <end position="455"/>
    </location>
</feature>
<dbReference type="PANTHER" id="PTHR43823">
    <property type="entry name" value="SPORULATION PROTEIN YKVU"/>
    <property type="match status" value="1"/>
</dbReference>
<feature type="transmembrane region" description="Helical" evidence="10">
    <location>
        <begin position="150"/>
        <end position="169"/>
    </location>
</feature>
<dbReference type="InterPro" id="IPR048279">
    <property type="entry name" value="MdtK-like"/>
</dbReference>
<proteinExistence type="inferred from homology"/>
<dbReference type="CDD" id="cd13143">
    <property type="entry name" value="MATE_MepA_like"/>
    <property type="match status" value="1"/>
</dbReference>
<keyword evidence="4" id="KW-0813">Transport</keyword>
<organism evidence="11 12">
    <name type="scientific">Hoeflea poritis</name>
    <dbReference type="NCBI Taxonomy" id="2993659"/>
    <lineage>
        <taxon>Bacteria</taxon>
        <taxon>Pseudomonadati</taxon>
        <taxon>Pseudomonadota</taxon>
        <taxon>Alphaproteobacteria</taxon>
        <taxon>Hyphomicrobiales</taxon>
        <taxon>Rhizobiaceae</taxon>
        <taxon>Hoeflea</taxon>
    </lineage>
</organism>
<dbReference type="InterPro" id="IPR045070">
    <property type="entry name" value="MATE_MepA-like"/>
</dbReference>
<evidence type="ECO:0000256" key="6">
    <source>
        <dbReference type="ARBA" id="ARBA00022692"/>
    </source>
</evidence>
<comment type="similarity">
    <text evidence="2">Belongs to the multi antimicrobial extrusion (MATE) (TC 2.A.66.1) family. MepA subfamily.</text>
</comment>
<evidence type="ECO:0000256" key="1">
    <source>
        <dbReference type="ARBA" id="ARBA00004429"/>
    </source>
</evidence>
<evidence type="ECO:0000256" key="5">
    <source>
        <dbReference type="ARBA" id="ARBA00022475"/>
    </source>
</evidence>
<dbReference type="EMBL" id="JAPJZH010000001">
    <property type="protein sequence ID" value="MDA4844069.1"/>
    <property type="molecule type" value="Genomic_DNA"/>
</dbReference>
<evidence type="ECO:0000256" key="3">
    <source>
        <dbReference type="ARBA" id="ARBA00022106"/>
    </source>
</evidence>
<comment type="subcellular location">
    <subcellularLocation>
        <location evidence="1">Cell inner membrane</location>
        <topology evidence="1">Multi-pass membrane protein</topology>
    </subcellularLocation>
</comment>
<evidence type="ECO:0000256" key="4">
    <source>
        <dbReference type="ARBA" id="ARBA00022448"/>
    </source>
</evidence>
<feature type="transmembrane region" description="Helical" evidence="10">
    <location>
        <begin position="181"/>
        <end position="200"/>
    </location>
</feature>
<feature type="transmembrane region" description="Helical" evidence="10">
    <location>
        <begin position="20"/>
        <end position="43"/>
    </location>
</feature>
<dbReference type="PIRSF" id="PIRSF006603">
    <property type="entry name" value="DinF"/>
    <property type="match status" value="1"/>
</dbReference>
<protein>
    <recommendedName>
        <fullName evidence="3">Multidrug export protein MepA</fullName>
    </recommendedName>
</protein>
<sequence length="476" mass="51770">MESHQVESSGSRNADLPDNVFLKGSLWIVFARTAAPIILIMLVNGLFNLVDAWFLGVFVGAEALTAVTLMFPLFMMLIAMATIVTNGFASVMARLLGAREPKTVLGNAFAGAILLSLIFCVVLIGLFFLFGSDLVGLVARGSAAIAQQGYLYIAILVLLSPITFVEMLLFDLLRCEGRVSFMTMASLSTILLNVVFNYILIAKLDMGVAGSAFGTIAAQFVAGLAVIIYRFFSPSILSFSALSYDRMTRYWRDYLALGVPPSLGYLGVSLSSAAVIFCLQLWSGDGYEATVGAYGITTRLMTFSFLPLLGLAMAFQTVLGNNFGARIWVRTDASLKLALLSALFYCVIVQAGFLTYADVIGYGFVDDAAIASETGRILPYMMALFFLFGPSMILAYYFQATGDARRSAAMSLSRTYVFGLPLTFILPLAFGEQGIWLAGPLAEIMMLALAVYLMIQMRRIHGLRWGLFRSEATSTR</sequence>
<feature type="transmembrane region" description="Helical" evidence="10">
    <location>
        <begin position="377"/>
        <end position="398"/>
    </location>
</feature>
<dbReference type="InterPro" id="IPR051327">
    <property type="entry name" value="MATE_MepA_subfamily"/>
</dbReference>
<keyword evidence="6 10" id="KW-0812">Transmembrane</keyword>
<keyword evidence="8 10" id="KW-0472">Membrane</keyword>
<evidence type="ECO:0000313" key="11">
    <source>
        <dbReference type="EMBL" id="MDA4844069.1"/>
    </source>
</evidence>
<keyword evidence="5" id="KW-1003">Cell membrane</keyword>
<feature type="transmembrane region" description="Helical" evidence="10">
    <location>
        <begin position="108"/>
        <end position="130"/>
    </location>
</feature>
<dbReference type="Proteomes" id="UP001148313">
    <property type="component" value="Unassembled WGS sequence"/>
</dbReference>
<reference evidence="11" key="1">
    <citation type="submission" date="2022-11" db="EMBL/GenBank/DDBJ databases">
        <title>Hoeflea poritis sp. nov., isolated from scleractinian coral Porites lutea.</title>
        <authorList>
            <person name="Zhang G."/>
            <person name="Wei Q."/>
            <person name="Cai L."/>
        </authorList>
    </citation>
    <scope>NUCLEOTIDE SEQUENCE</scope>
    <source>
        <strain evidence="11">E7-10</strain>
    </source>
</reference>
<evidence type="ECO:0000256" key="2">
    <source>
        <dbReference type="ARBA" id="ARBA00008417"/>
    </source>
</evidence>
<keyword evidence="9" id="KW-0046">Antibiotic resistance</keyword>
<accession>A0ABT4VH94</accession>
<name>A0ABT4VH94_9HYPH</name>
<feature type="transmembrane region" description="Helical" evidence="10">
    <location>
        <begin position="212"/>
        <end position="233"/>
    </location>
</feature>
<evidence type="ECO:0000256" key="10">
    <source>
        <dbReference type="SAM" id="Phobius"/>
    </source>
</evidence>
<evidence type="ECO:0000313" key="12">
    <source>
        <dbReference type="Proteomes" id="UP001148313"/>
    </source>
</evidence>
<comment type="caution">
    <text evidence="11">The sequence shown here is derived from an EMBL/GenBank/DDBJ whole genome shotgun (WGS) entry which is preliminary data.</text>
</comment>
<keyword evidence="7 10" id="KW-1133">Transmembrane helix</keyword>
<dbReference type="RefSeq" id="WP_271087592.1">
    <property type="nucleotide sequence ID" value="NZ_JAPJZH010000001.1"/>
</dbReference>
<feature type="transmembrane region" description="Helical" evidence="10">
    <location>
        <begin position="254"/>
        <end position="282"/>
    </location>
</feature>
<dbReference type="InterPro" id="IPR002528">
    <property type="entry name" value="MATE_fam"/>
</dbReference>
<dbReference type="Pfam" id="PF01554">
    <property type="entry name" value="MatE"/>
    <property type="match status" value="2"/>
</dbReference>
<feature type="transmembrane region" description="Helical" evidence="10">
    <location>
        <begin position="77"/>
        <end position="96"/>
    </location>
</feature>
<feature type="transmembrane region" description="Helical" evidence="10">
    <location>
        <begin position="410"/>
        <end position="429"/>
    </location>
</feature>
<evidence type="ECO:0000256" key="9">
    <source>
        <dbReference type="ARBA" id="ARBA00023251"/>
    </source>
</evidence>
<evidence type="ECO:0000256" key="7">
    <source>
        <dbReference type="ARBA" id="ARBA00022989"/>
    </source>
</evidence>
<feature type="transmembrane region" description="Helical" evidence="10">
    <location>
        <begin position="302"/>
        <end position="325"/>
    </location>
</feature>
<keyword evidence="12" id="KW-1185">Reference proteome</keyword>
<evidence type="ECO:0000256" key="8">
    <source>
        <dbReference type="ARBA" id="ARBA00023136"/>
    </source>
</evidence>